<dbReference type="Pfam" id="PF22042">
    <property type="entry name" value="EF-G_D2"/>
    <property type="match status" value="1"/>
</dbReference>
<dbReference type="CDD" id="cd01887">
    <property type="entry name" value="IF2_eIF5B"/>
    <property type="match status" value="1"/>
</dbReference>
<evidence type="ECO:0000256" key="4">
    <source>
        <dbReference type="ARBA" id="ARBA00022741"/>
    </source>
</evidence>
<dbReference type="SUPFAM" id="SSF52540">
    <property type="entry name" value="P-loop containing nucleoside triphosphate hydrolases"/>
    <property type="match status" value="1"/>
</dbReference>
<comment type="similarity">
    <text evidence="1 8">Belongs to the TRAFAC class translation factor GTPase superfamily. Classic translation factor GTPase family. IF-2 subfamily.</text>
</comment>
<keyword evidence="3 8" id="KW-0396">Initiation factor</keyword>
<dbReference type="PANTHER" id="PTHR43381:SF4">
    <property type="entry name" value="EUKARYOTIC TRANSLATION INITIATION FACTOR 5B"/>
    <property type="match status" value="1"/>
</dbReference>
<dbReference type="EMBL" id="MHSR01000011">
    <property type="protein sequence ID" value="OHA46884.1"/>
    <property type="molecule type" value="Genomic_DNA"/>
</dbReference>
<keyword evidence="5 8" id="KW-0648">Protein biosynthesis</keyword>
<evidence type="ECO:0000256" key="8">
    <source>
        <dbReference type="RuleBase" id="RU000644"/>
    </source>
</evidence>
<dbReference type="SUPFAM" id="SSF50447">
    <property type="entry name" value="Translation proteins"/>
    <property type="match status" value="2"/>
</dbReference>
<dbReference type="NCBIfam" id="TIGR00487">
    <property type="entry name" value="IF-2"/>
    <property type="match status" value="1"/>
</dbReference>
<dbReference type="PANTHER" id="PTHR43381">
    <property type="entry name" value="TRANSLATION INITIATION FACTOR IF-2-RELATED"/>
    <property type="match status" value="1"/>
</dbReference>
<feature type="domain" description="Tr-type G" evidence="9">
    <location>
        <begin position="13"/>
        <end position="200"/>
    </location>
</feature>
<reference evidence="10 11" key="1">
    <citation type="journal article" date="2016" name="Nat. Commun.">
        <title>Thousands of microbial genomes shed light on interconnected biogeochemical processes in an aquifer system.</title>
        <authorList>
            <person name="Anantharaman K."/>
            <person name="Brown C.T."/>
            <person name="Hug L.A."/>
            <person name="Sharon I."/>
            <person name="Castelle C.J."/>
            <person name="Probst A.J."/>
            <person name="Thomas B.C."/>
            <person name="Singh A."/>
            <person name="Wilkins M.J."/>
            <person name="Karaoz U."/>
            <person name="Brodie E.L."/>
            <person name="Williams K.H."/>
            <person name="Hubbard S.S."/>
            <person name="Banfield J.F."/>
        </authorList>
    </citation>
    <scope>NUCLEOTIDE SEQUENCE [LARGE SCALE GENOMIC DNA]</scope>
</reference>
<dbReference type="InterPro" id="IPR044145">
    <property type="entry name" value="IF2_II"/>
</dbReference>
<dbReference type="Gene3D" id="3.40.50.10050">
    <property type="entry name" value="Translation initiation factor IF- 2, domain 3"/>
    <property type="match status" value="1"/>
</dbReference>
<dbReference type="NCBIfam" id="TIGR00231">
    <property type="entry name" value="small_GTP"/>
    <property type="match status" value="1"/>
</dbReference>
<dbReference type="InterPro" id="IPR015760">
    <property type="entry name" value="TIF_IF2"/>
</dbReference>
<evidence type="ECO:0000259" key="9">
    <source>
        <dbReference type="PROSITE" id="PS51722"/>
    </source>
</evidence>
<dbReference type="Pfam" id="PF11987">
    <property type="entry name" value="IF-2"/>
    <property type="match status" value="1"/>
</dbReference>
<name>A0A1G2PEW8_9BACT</name>
<dbReference type="InterPro" id="IPR000178">
    <property type="entry name" value="TF_IF2_bacterial-like"/>
</dbReference>
<evidence type="ECO:0000256" key="6">
    <source>
        <dbReference type="ARBA" id="ARBA00023134"/>
    </source>
</evidence>
<evidence type="ECO:0000313" key="11">
    <source>
        <dbReference type="Proteomes" id="UP000178869"/>
    </source>
</evidence>
<evidence type="ECO:0000256" key="5">
    <source>
        <dbReference type="ARBA" id="ARBA00022917"/>
    </source>
</evidence>
<gene>
    <name evidence="10" type="ORF">A2828_03085</name>
</gene>
<dbReference type="Gene3D" id="2.40.30.10">
    <property type="entry name" value="Translation factors"/>
    <property type="match status" value="2"/>
</dbReference>
<dbReference type="FunFam" id="3.40.50.10050:FF:000001">
    <property type="entry name" value="Translation initiation factor IF-2"/>
    <property type="match status" value="1"/>
</dbReference>
<dbReference type="FunFam" id="3.40.50.300:FF:000019">
    <property type="entry name" value="Translation initiation factor IF-2"/>
    <property type="match status" value="1"/>
</dbReference>
<dbReference type="InterPro" id="IPR027417">
    <property type="entry name" value="P-loop_NTPase"/>
</dbReference>
<dbReference type="InterPro" id="IPR036925">
    <property type="entry name" value="TIF_IF2_dom3_sf"/>
</dbReference>
<dbReference type="InterPro" id="IPR000795">
    <property type="entry name" value="T_Tr_GTP-bd_dom"/>
</dbReference>
<dbReference type="InterPro" id="IPR053905">
    <property type="entry name" value="EF-G-like_DII"/>
</dbReference>
<dbReference type="Pfam" id="PF00009">
    <property type="entry name" value="GTP_EFTU"/>
    <property type="match status" value="1"/>
</dbReference>
<comment type="caution">
    <text evidence="10">The sequence shown here is derived from an EMBL/GenBank/DDBJ whole genome shotgun (WGS) entry which is preliminary data.</text>
</comment>
<dbReference type="AlphaFoldDB" id="A0A1G2PEW8"/>
<comment type="function">
    <text evidence="8">One of the essential components for the initiation of protein synthesis. Protects formylmethionyl-tRNA from spontaneous hydrolysis and promotes its binding to the 30S ribosomal subunits. Also involved in the hydrolysis of GTP during the formation of the 70S ribosomal complex.</text>
</comment>
<dbReference type="CDD" id="cd03702">
    <property type="entry name" value="IF2_mtIF2_II"/>
    <property type="match status" value="1"/>
</dbReference>
<dbReference type="SUPFAM" id="SSF52156">
    <property type="entry name" value="Initiation factor IF2/eIF5b, domain 3"/>
    <property type="match status" value="1"/>
</dbReference>
<sequence length="520" mass="55998">MAKKQIKKENLNTRPPIVVVLGHVDHGKTTLLDTIRKTNVAAKESGGITQHIGAYQVTISPRGESSSRENLKDDRAQALRTITFIDTPGHEAFGQMRSRGANVADIAIIVVAADEGVKPQTKEALDIVKQTDIPYIVALNKIDKPNAQVDKVKRELADSGVLLEGWGGDVSNVPISAKSGQGIPELLDLILLLADIHELKAEPNVLASGVVIEAHKDSQRGTVVTFLVRQGTLKVSSFVAVGSQYGRIRSLENFLGQAIDQAGPSTPVLISGLSEVPDVGETFSEVASEKEAQEFMNKEKQRRKFIMRIGGENPEVIKKIIIRADVVGSLEAITETLSKISSQIVGLDIISAETGNLGENDLKIAAASKASIIAFRVKVPPLVVQMAERLGVRIVASDIIYELVDGIRVEMEAAVPPEIIRTDLGVVKILATFKQEGSKQIVGGEVLKGPIKGNTMTDLERGGHHMGQGKITSVQMNKVAVDEVPQGKQCGLLVELKGINILPGDVLKIFVEERNSRPLL</sequence>
<dbReference type="InterPro" id="IPR009000">
    <property type="entry name" value="Transl_B-barrel_sf"/>
</dbReference>
<dbReference type="PRINTS" id="PR00315">
    <property type="entry name" value="ELONGATNFCT"/>
</dbReference>
<dbReference type="GO" id="GO:0003743">
    <property type="term" value="F:translation initiation factor activity"/>
    <property type="evidence" value="ECO:0007669"/>
    <property type="project" value="UniProtKB-UniRule"/>
</dbReference>
<dbReference type="InterPro" id="IPR005225">
    <property type="entry name" value="Small_GTP-bd"/>
</dbReference>
<evidence type="ECO:0000256" key="2">
    <source>
        <dbReference type="ARBA" id="ARBA00020675"/>
    </source>
</evidence>
<dbReference type="PROSITE" id="PS51722">
    <property type="entry name" value="G_TR_2"/>
    <property type="match status" value="1"/>
</dbReference>
<dbReference type="GO" id="GO:0005525">
    <property type="term" value="F:GTP binding"/>
    <property type="evidence" value="ECO:0007669"/>
    <property type="project" value="UniProtKB-KW"/>
</dbReference>
<dbReference type="GO" id="GO:0005737">
    <property type="term" value="C:cytoplasm"/>
    <property type="evidence" value="ECO:0007669"/>
    <property type="project" value="UniProtKB-UniRule"/>
</dbReference>
<evidence type="ECO:0000313" key="10">
    <source>
        <dbReference type="EMBL" id="OHA46884.1"/>
    </source>
</evidence>
<accession>A0A1G2PEW8</accession>
<evidence type="ECO:0000256" key="7">
    <source>
        <dbReference type="NCBIfam" id="TIGR00487"/>
    </source>
</evidence>
<dbReference type="InterPro" id="IPR023115">
    <property type="entry name" value="TIF_IF2_dom3"/>
</dbReference>
<organism evidence="10 11">
    <name type="scientific">Candidatus Terrybacteria bacterium RIFCSPHIGHO2_01_FULL_43_35</name>
    <dbReference type="NCBI Taxonomy" id="1802361"/>
    <lineage>
        <taxon>Bacteria</taxon>
        <taxon>Candidatus Terryibacteriota</taxon>
    </lineage>
</organism>
<keyword evidence="4" id="KW-0547">Nucleotide-binding</keyword>
<dbReference type="GO" id="GO:0003924">
    <property type="term" value="F:GTPase activity"/>
    <property type="evidence" value="ECO:0007669"/>
    <property type="project" value="InterPro"/>
</dbReference>
<evidence type="ECO:0000256" key="3">
    <source>
        <dbReference type="ARBA" id="ARBA00022540"/>
    </source>
</evidence>
<dbReference type="Gene3D" id="3.40.50.300">
    <property type="entry name" value="P-loop containing nucleotide triphosphate hydrolases"/>
    <property type="match status" value="1"/>
</dbReference>
<proteinExistence type="inferred from homology"/>
<keyword evidence="6" id="KW-0342">GTP-binding</keyword>
<protein>
    <recommendedName>
        <fullName evidence="2 7">Translation initiation factor IF-2</fullName>
    </recommendedName>
</protein>
<dbReference type="Proteomes" id="UP000178869">
    <property type="component" value="Unassembled WGS sequence"/>
</dbReference>
<evidence type="ECO:0000256" key="1">
    <source>
        <dbReference type="ARBA" id="ARBA00007733"/>
    </source>
</evidence>